<evidence type="ECO:0000313" key="10">
    <source>
        <dbReference type="EMBL" id="PLS04223.1"/>
    </source>
</evidence>
<gene>
    <name evidence="10" type="ORF">CVD27_12485</name>
</gene>
<dbReference type="RefSeq" id="WP_142384093.1">
    <property type="nucleotide sequence ID" value="NZ_PGVE01000045.1"/>
</dbReference>
<evidence type="ECO:0000256" key="4">
    <source>
        <dbReference type="ARBA" id="ARBA00022884"/>
    </source>
</evidence>
<dbReference type="GO" id="GO:0006355">
    <property type="term" value="P:regulation of DNA-templated transcription"/>
    <property type="evidence" value="ECO:0007669"/>
    <property type="project" value="InterPro"/>
</dbReference>
<keyword evidence="11" id="KW-1185">Reference proteome</keyword>
<dbReference type="Pfam" id="PF02081">
    <property type="entry name" value="TrpBP"/>
    <property type="match status" value="1"/>
</dbReference>
<dbReference type="AlphaFoldDB" id="A0A2N5HFH0"/>
<keyword evidence="6" id="KW-0804">Transcription</keyword>
<feature type="non-terminal residue" evidence="10">
    <location>
        <position position="36"/>
    </location>
</feature>
<evidence type="ECO:0000256" key="2">
    <source>
        <dbReference type="ARBA" id="ARBA00011104"/>
    </source>
</evidence>
<dbReference type="GO" id="GO:0006353">
    <property type="term" value="P:DNA-templated transcription termination"/>
    <property type="evidence" value="ECO:0007669"/>
    <property type="project" value="InterPro"/>
</dbReference>
<evidence type="ECO:0000256" key="6">
    <source>
        <dbReference type="ARBA" id="ARBA00023163"/>
    </source>
</evidence>
<accession>A0A2N5HFH0</accession>
<dbReference type="InterPro" id="IPR000824">
    <property type="entry name" value="MtrB"/>
</dbReference>
<dbReference type="EMBL" id="PGVE01000045">
    <property type="protein sequence ID" value="PLS04223.1"/>
    <property type="molecule type" value="Genomic_DNA"/>
</dbReference>
<protein>
    <recommendedName>
        <fullName evidence="3">Transcription attenuation protein MtrB</fullName>
    </recommendedName>
    <alternativeName>
        <fullName evidence="8">Trp RNA-binding attenuation protein</fullName>
    </alternativeName>
    <alternativeName>
        <fullName evidence="7">Tryptophan RNA-binding attenuator protein</fullName>
    </alternativeName>
</protein>
<dbReference type="OrthoDB" id="2111980at2"/>
<feature type="domain" description="Tryptophan RNA-binding attenuator protein" evidence="9">
    <location>
        <begin position="3"/>
        <end position="36"/>
    </location>
</feature>
<dbReference type="GO" id="GO:0003723">
    <property type="term" value="F:RNA binding"/>
    <property type="evidence" value="ECO:0007669"/>
    <property type="project" value="UniProtKB-KW"/>
</dbReference>
<comment type="subunit">
    <text evidence="2">Oligomer of 11 identical subunits arranged in doughnut-like structure.</text>
</comment>
<dbReference type="Proteomes" id="UP000234950">
    <property type="component" value="Unassembled WGS sequence"/>
</dbReference>
<dbReference type="InterPro" id="IPR023558">
    <property type="entry name" value="Trp_RNA-bd_attenuator_dom"/>
</dbReference>
<organism evidence="10 11">
    <name type="scientific">Neobacillus cucumis</name>
    <dbReference type="NCBI Taxonomy" id="1740721"/>
    <lineage>
        <taxon>Bacteria</taxon>
        <taxon>Bacillati</taxon>
        <taxon>Bacillota</taxon>
        <taxon>Bacilli</taxon>
        <taxon>Bacillales</taxon>
        <taxon>Bacillaceae</taxon>
        <taxon>Neobacillus</taxon>
    </lineage>
</organism>
<name>A0A2N5HFH0_9BACI</name>
<dbReference type="Gene3D" id="2.60.40.50">
    <property type="entry name" value="TRAP-like"/>
    <property type="match status" value="1"/>
</dbReference>
<evidence type="ECO:0000256" key="3">
    <source>
        <dbReference type="ARBA" id="ARBA00016308"/>
    </source>
</evidence>
<evidence type="ECO:0000256" key="5">
    <source>
        <dbReference type="ARBA" id="ARBA00023015"/>
    </source>
</evidence>
<dbReference type="InterPro" id="IPR016031">
    <property type="entry name" value="Trp_RNA-bd_attenuator-like_dom"/>
</dbReference>
<reference evidence="10 11" key="1">
    <citation type="submission" date="2017-11" db="EMBL/GenBank/DDBJ databases">
        <title>Comparitive Functional Genomics of Dry Heat Resistant strains isolated from the Viking Spacecraft.</title>
        <authorList>
            <person name="Seuylemezian A."/>
            <person name="Cooper K."/>
            <person name="Vaishampayan P."/>
        </authorList>
    </citation>
    <scope>NUCLEOTIDE SEQUENCE [LARGE SCALE GENOMIC DNA]</scope>
    <source>
        <strain evidence="10 11">V32-6</strain>
    </source>
</reference>
<evidence type="ECO:0000259" key="9">
    <source>
        <dbReference type="Pfam" id="PF02081"/>
    </source>
</evidence>
<proteinExistence type="inferred from homology"/>
<evidence type="ECO:0000256" key="7">
    <source>
        <dbReference type="ARBA" id="ARBA00029615"/>
    </source>
</evidence>
<keyword evidence="5" id="KW-0805">Transcription regulation</keyword>
<evidence type="ECO:0000313" key="11">
    <source>
        <dbReference type="Proteomes" id="UP000234950"/>
    </source>
</evidence>
<dbReference type="PRINTS" id="PR00687">
    <property type="entry name" value="TRPRNAAP"/>
</dbReference>
<comment type="similarity">
    <text evidence="1">Belongs to the MtrB family.</text>
</comment>
<comment type="caution">
    <text evidence="10">The sequence shown here is derived from an EMBL/GenBank/DDBJ whole genome shotgun (WGS) entry which is preliminary data.</text>
</comment>
<evidence type="ECO:0000256" key="1">
    <source>
        <dbReference type="ARBA" id="ARBA00010027"/>
    </source>
</evidence>
<dbReference type="SUPFAM" id="SSF51219">
    <property type="entry name" value="TRAP-like"/>
    <property type="match status" value="1"/>
</dbReference>
<evidence type="ECO:0000256" key="8">
    <source>
        <dbReference type="ARBA" id="ARBA00033109"/>
    </source>
</evidence>
<keyword evidence="4" id="KW-0694">RNA-binding</keyword>
<sequence>MTQPDYLIIKAKKDGVNVIGLTRGNDTKFHHTEKLD</sequence>